<name>M5PUV0_DESAF</name>
<evidence type="ECO:0000313" key="2">
    <source>
        <dbReference type="EMBL" id="EMG37780.1"/>
    </source>
</evidence>
<organism evidence="2 3">
    <name type="scientific">Desulfocurvibacter africanus PCS</name>
    <dbReference type="NCBI Taxonomy" id="1262666"/>
    <lineage>
        <taxon>Bacteria</taxon>
        <taxon>Pseudomonadati</taxon>
        <taxon>Thermodesulfobacteriota</taxon>
        <taxon>Desulfovibrionia</taxon>
        <taxon>Desulfovibrionales</taxon>
        <taxon>Desulfovibrionaceae</taxon>
        <taxon>Desulfocurvibacter</taxon>
    </lineage>
</organism>
<dbReference type="Proteomes" id="UP000011922">
    <property type="component" value="Unassembled WGS sequence"/>
</dbReference>
<evidence type="ECO:0000259" key="1">
    <source>
        <dbReference type="Pfam" id="PF13480"/>
    </source>
</evidence>
<dbReference type="InterPro" id="IPR016181">
    <property type="entry name" value="Acyl_CoA_acyltransferase"/>
</dbReference>
<proteinExistence type="predicted"/>
<dbReference type="AlphaFoldDB" id="M5PUV0"/>
<protein>
    <submittedName>
        <fullName evidence="2">Protein involved in cellulose biosynthesis (CelD)</fullName>
    </submittedName>
</protein>
<gene>
    <name evidence="2" type="ORF">PCS_01430</name>
</gene>
<dbReference type="Gene3D" id="3.40.630.30">
    <property type="match status" value="1"/>
</dbReference>
<dbReference type="SUPFAM" id="SSF55729">
    <property type="entry name" value="Acyl-CoA N-acyltransferases (Nat)"/>
    <property type="match status" value="1"/>
</dbReference>
<dbReference type="PATRIC" id="fig|1262666.3.peg.1448"/>
<evidence type="ECO:0000313" key="3">
    <source>
        <dbReference type="Proteomes" id="UP000011922"/>
    </source>
</evidence>
<dbReference type="RefSeq" id="WP_005985553.1">
    <property type="nucleotide sequence ID" value="NZ_AOSV01000013.1"/>
</dbReference>
<dbReference type="Pfam" id="PF13480">
    <property type="entry name" value="Acetyltransf_6"/>
    <property type="match status" value="1"/>
</dbReference>
<reference evidence="2 3" key="1">
    <citation type="journal article" date="2013" name="Genome Announc.">
        <title>Draft Genome Sequence for Desulfovibrio africanus Strain PCS.</title>
        <authorList>
            <person name="Brown S.D."/>
            <person name="Utturkar S.M."/>
            <person name="Arkin A.P."/>
            <person name="Deutschbauer A.M."/>
            <person name="Elias D.A."/>
            <person name="Hazen T.C."/>
            <person name="Chakraborty R."/>
        </authorList>
    </citation>
    <scope>NUCLEOTIDE SEQUENCE [LARGE SCALE GENOMIC DNA]</scope>
    <source>
        <strain evidence="2 3">PCS</strain>
    </source>
</reference>
<dbReference type="InterPro" id="IPR038740">
    <property type="entry name" value="BioF2-like_GNAT_dom"/>
</dbReference>
<feature type="domain" description="BioF2-like acetyltransferase" evidence="1">
    <location>
        <begin position="177"/>
        <end position="320"/>
    </location>
</feature>
<accession>M5PUV0</accession>
<dbReference type="OrthoDB" id="9808976at2"/>
<sequence>MQLEVIEDSQRLASVTPEWRDLLSRSASRDFFLLPEWCQHWWATFGRGSTLRTLAAWDGGRLIGLLPLYKQRIMQCNRLLFLGQPRHSDRVDLLADPGREAECFALMAEALSDMDDWDLLSLRNFSVFTGNADLAAEALRKAGLDCFLQEDEHFLYIPLEQYGSYDAYRDFFSSKVTRRRYRRKRKRLESLPGMEWREERELGQALIDEIEDLDRNKSLRGRRHDCFFNQEGNAEFLQRVFTDPVLREHTSSITLRAQGELVAYRLDFHLDRRAMAYQIAYNDAYSVHSPGTMLLLHTIRRCFEGGVAELDFLREGGTYKNRYANTFRTSTRLSAYRGNPKSKVLAFYHRNIKPLRKRLGQQDWVERVIPKQVRSRYDI</sequence>
<comment type="caution">
    <text evidence="2">The sequence shown here is derived from an EMBL/GenBank/DDBJ whole genome shotgun (WGS) entry which is preliminary data.</text>
</comment>
<dbReference type="EMBL" id="AOSV01000013">
    <property type="protein sequence ID" value="EMG37780.1"/>
    <property type="molecule type" value="Genomic_DNA"/>
</dbReference>